<keyword evidence="1" id="KW-0472">Membrane</keyword>
<name>A0A2M7YLA2_9BACT</name>
<dbReference type="GO" id="GO:0009636">
    <property type="term" value="P:response to toxic substance"/>
    <property type="evidence" value="ECO:0007669"/>
    <property type="project" value="TreeGrafter"/>
</dbReference>
<dbReference type="AlphaFoldDB" id="A0A2M7YLA2"/>
<feature type="domain" description="DUF1648" evidence="2">
    <location>
        <begin position="13"/>
        <end position="60"/>
    </location>
</feature>
<comment type="caution">
    <text evidence="3">The sequence shown here is derived from an EMBL/GenBank/DDBJ whole genome shotgun (WGS) entry which is preliminary data.</text>
</comment>
<dbReference type="Pfam" id="PF13630">
    <property type="entry name" value="SdpI"/>
    <property type="match status" value="1"/>
</dbReference>
<evidence type="ECO:0000313" key="3">
    <source>
        <dbReference type="EMBL" id="PJA63750.1"/>
    </source>
</evidence>
<dbReference type="EMBL" id="PFWG01000051">
    <property type="protein sequence ID" value="PJA63750.1"/>
    <property type="molecule type" value="Genomic_DNA"/>
</dbReference>
<dbReference type="InterPro" id="IPR026272">
    <property type="entry name" value="SdpI"/>
</dbReference>
<dbReference type="PANTHER" id="PTHR37810:SF5">
    <property type="entry name" value="IMMUNITY PROTEIN SDPI"/>
    <property type="match status" value="1"/>
</dbReference>
<keyword evidence="1" id="KW-1133">Transmembrane helix</keyword>
<evidence type="ECO:0000313" key="4">
    <source>
        <dbReference type="Proteomes" id="UP000230941"/>
    </source>
</evidence>
<reference evidence="4" key="1">
    <citation type="submission" date="2017-09" db="EMBL/GenBank/DDBJ databases">
        <title>Depth-based differentiation of microbial function through sediment-hosted aquifers and enrichment of novel symbionts in the deep terrestrial subsurface.</title>
        <authorList>
            <person name="Probst A.J."/>
            <person name="Ladd B."/>
            <person name="Jarett J.K."/>
            <person name="Geller-Mcgrath D.E."/>
            <person name="Sieber C.M.K."/>
            <person name="Emerson J.B."/>
            <person name="Anantharaman K."/>
            <person name="Thomas B.C."/>
            <person name="Malmstrom R."/>
            <person name="Stieglmeier M."/>
            <person name="Klingl A."/>
            <person name="Woyke T."/>
            <person name="Ryan C.M."/>
            <person name="Banfield J.F."/>
        </authorList>
    </citation>
    <scope>NUCLEOTIDE SEQUENCE [LARGE SCALE GENOMIC DNA]</scope>
</reference>
<dbReference type="InterPro" id="IPR012867">
    <property type="entry name" value="DUF1648"/>
</dbReference>
<proteinExistence type="predicted"/>
<gene>
    <name evidence="3" type="ORF">CO160_02090</name>
</gene>
<dbReference type="InterPro" id="IPR025962">
    <property type="entry name" value="SdpI/YhfL"/>
</dbReference>
<feature type="transmembrane region" description="Helical" evidence="1">
    <location>
        <begin position="45"/>
        <end position="68"/>
    </location>
</feature>
<keyword evidence="1" id="KW-0812">Transmembrane</keyword>
<dbReference type="Proteomes" id="UP000230941">
    <property type="component" value="Unassembled WGS sequence"/>
</dbReference>
<feature type="transmembrane region" description="Helical" evidence="1">
    <location>
        <begin position="88"/>
        <end position="109"/>
    </location>
</feature>
<feature type="transmembrane region" description="Helical" evidence="1">
    <location>
        <begin position="7"/>
        <end position="25"/>
    </location>
</feature>
<evidence type="ECO:0000259" key="2">
    <source>
        <dbReference type="Pfam" id="PF07853"/>
    </source>
</evidence>
<dbReference type="PANTHER" id="PTHR37810">
    <property type="entry name" value="IMMUNITY PROTEIN SDPI"/>
    <property type="match status" value="1"/>
</dbReference>
<evidence type="ECO:0000256" key="1">
    <source>
        <dbReference type="SAM" id="Phobius"/>
    </source>
</evidence>
<accession>A0A2M7YLA2</accession>
<organism evidence="3 4">
    <name type="scientific">Candidatus Portnoybacteria bacterium CG_4_9_14_3_um_filter_43_11</name>
    <dbReference type="NCBI Taxonomy" id="1974805"/>
    <lineage>
        <taxon>Bacteria</taxon>
        <taxon>Candidatus Portnoyibacteriota</taxon>
    </lineage>
</organism>
<dbReference type="PIRSF" id="PIRSF038959">
    <property type="entry name" value="SdpI"/>
    <property type="match status" value="1"/>
</dbReference>
<sequence length="214" mass="24864">MDNKKTNLIIISVIILSFLSAFYLYPKLPDRVASHWNSQGQVDDYLPKIWGVFLMPAITLAIFLLFLLIPRIDPLKKNIAKFRNYFNWLIILIVVFLLYVYSLTVFWNLGYRFNMTLFMTPAIGLLFFYIGVILKHAERNWFIGIRTPWTLSSDIVWKKTHQLGAKLFKVAGIIAILGIFFAENALWFAIIPAIASSLFLLVYSYFEHKKTAVK</sequence>
<dbReference type="Pfam" id="PF07853">
    <property type="entry name" value="DUF1648"/>
    <property type="match status" value="1"/>
</dbReference>
<feature type="transmembrane region" description="Helical" evidence="1">
    <location>
        <begin position="115"/>
        <end position="134"/>
    </location>
</feature>
<feature type="transmembrane region" description="Helical" evidence="1">
    <location>
        <begin position="163"/>
        <end position="181"/>
    </location>
</feature>
<feature type="transmembrane region" description="Helical" evidence="1">
    <location>
        <begin position="187"/>
        <end position="206"/>
    </location>
</feature>
<protein>
    <recommendedName>
        <fullName evidence="2">DUF1648 domain-containing protein</fullName>
    </recommendedName>
</protein>